<feature type="non-terminal residue" evidence="2">
    <location>
        <position position="1"/>
    </location>
</feature>
<feature type="compositionally biased region" description="Basic residues" evidence="1">
    <location>
        <begin position="26"/>
        <end position="47"/>
    </location>
</feature>
<dbReference type="AlphaFoldDB" id="A0A6J4NJK6"/>
<feature type="compositionally biased region" description="Basic residues" evidence="1">
    <location>
        <begin position="1"/>
        <end position="14"/>
    </location>
</feature>
<accession>A0A6J4NJK6</accession>
<dbReference type="EMBL" id="CADCUK010000174">
    <property type="protein sequence ID" value="CAA9388815.1"/>
    <property type="molecule type" value="Genomic_DNA"/>
</dbReference>
<evidence type="ECO:0000313" key="2">
    <source>
        <dbReference type="EMBL" id="CAA9388815.1"/>
    </source>
</evidence>
<reference evidence="2" key="1">
    <citation type="submission" date="2020-02" db="EMBL/GenBank/DDBJ databases">
        <authorList>
            <person name="Meier V. D."/>
        </authorList>
    </citation>
    <scope>NUCLEOTIDE SEQUENCE</scope>
    <source>
        <strain evidence="2">AVDCRST_MAG47</strain>
    </source>
</reference>
<organism evidence="2">
    <name type="scientific">uncultured Nocardioidaceae bacterium</name>
    <dbReference type="NCBI Taxonomy" id="253824"/>
    <lineage>
        <taxon>Bacteria</taxon>
        <taxon>Bacillati</taxon>
        <taxon>Actinomycetota</taxon>
        <taxon>Actinomycetes</taxon>
        <taxon>Propionibacteriales</taxon>
        <taxon>Nocardioidaceae</taxon>
        <taxon>environmental samples</taxon>
    </lineage>
</organism>
<name>A0A6J4NJK6_9ACTN</name>
<feature type="compositionally biased region" description="Low complexity" evidence="1">
    <location>
        <begin position="76"/>
        <end position="126"/>
    </location>
</feature>
<gene>
    <name evidence="2" type="ORF">AVDCRST_MAG47-2688</name>
</gene>
<feature type="region of interest" description="Disordered" evidence="1">
    <location>
        <begin position="25"/>
        <end position="141"/>
    </location>
</feature>
<evidence type="ECO:0000256" key="1">
    <source>
        <dbReference type="SAM" id="MobiDB-lite"/>
    </source>
</evidence>
<feature type="region of interest" description="Disordered" evidence="1">
    <location>
        <begin position="1"/>
        <end position="20"/>
    </location>
</feature>
<feature type="non-terminal residue" evidence="2">
    <location>
        <position position="141"/>
    </location>
</feature>
<feature type="compositionally biased region" description="Low complexity" evidence="1">
    <location>
        <begin position="49"/>
        <end position="66"/>
    </location>
</feature>
<protein>
    <submittedName>
        <fullName evidence="2">Uncharacterized protein</fullName>
    </submittedName>
</protein>
<proteinExistence type="predicted"/>
<sequence length="141" mass="14753">DGRAPRHPRLRRPRGRADRALLQVLRTRRAGRQHHRQPGRAVVRRRNLAGPARPPQGARPRATGRTAGRRRRHGVGQRAPQPAAQPGCCPGAAGPAAPRGGGPTSAAATADPPDAGLQGAAVGAEEAAQRHQARPPGTVRV</sequence>